<dbReference type="OrthoDB" id="6989522at2"/>
<dbReference type="SUPFAM" id="SSF52058">
    <property type="entry name" value="L domain-like"/>
    <property type="match status" value="1"/>
</dbReference>
<evidence type="ECO:0000313" key="3">
    <source>
        <dbReference type="Proteomes" id="UP000490800"/>
    </source>
</evidence>
<proteinExistence type="predicted"/>
<reference evidence="2 3" key="1">
    <citation type="journal article" date="2019" name="Microorganisms">
        <title>Paenibacillus lutrae sp. nov., A Chitinolytic Species Isolated from A River Otter in Castril Natural Park, Granada, Spain.</title>
        <authorList>
            <person name="Rodriguez M."/>
            <person name="Reina J.C."/>
            <person name="Bejar V."/>
            <person name="Llamas I."/>
        </authorList>
    </citation>
    <scope>NUCLEOTIDE SEQUENCE [LARGE SCALE GENOMIC DNA]</scope>
    <source>
        <strain evidence="2 3">N10</strain>
    </source>
</reference>
<accession>A0A7X3K0J2</accession>
<feature type="domain" description="Knr4/Smi1-like" evidence="1">
    <location>
        <begin position="23"/>
        <end position="157"/>
    </location>
</feature>
<protein>
    <submittedName>
        <fullName evidence="2">SMI1/KNR4 family protein</fullName>
    </submittedName>
</protein>
<dbReference type="Proteomes" id="UP000490800">
    <property type="component" value="Unassembled WGS sequence"/>
</dbReference>
<dbReference type="SMART" id="SM00860">
    <property type="entry name" value="SMI1_KNR4"/>
    <property type="match status" value="1"/>
</dbReference>
<dbReference type="Gene3D" id="3.40.1580.10">
    <property type="entry name" value="SMI1/KNR4-like"/>
    <property type="match status" value="1"/>
</dbReference>
<dbReference type="PANTHER" id="PTHR47432:SF1">
    <property type="entry name" value="CELL WALL ASSEMBLY REGULATOR SMI1"/>
    <property type="match status" value="1"/>
</dbReference>
<name>A0A7X3K0J2_9BACL</name>
<dbReference type="RefSeq" id="WP_157337288.1">
    <property type="nucleotide sequence ID" value="NZ_RHLK01000010.1"/>
</dbReference>
<dbReference type="EMBL" id="RHLK01000010">
    <property type="protein sequence ID" value="MVP01147.1"/>
    <property type="molecule type" value="Genomic_DNA"/>
</dbReference>
<dbReference type="Gene3D" id="3.80.10.10">
    <property type="entry name" value="Ribonuclease Inhibitor"/>
    <property type="match status" value="1"/>
</dbReference>
<dbReference type="InterPro" id="IPR018958">
    <property type="entry name" value="Knr4/Smi1-like_dom"/>
</dbReference>
<organism evidence="2 3">
    <name type="scientific">Paenibacillus lutrae</name>
    <dbReference type="NCBI Taxonomy" id="2078573"/>
    <lineage>
        <taxon>Bacteria</taxon>
        <taxon>Bacillati</taxon>
        <taxon>Bacillota</taxon>
        <taxon>Bacilli</taxon>
        <taxon>Bacillales</taxon>
        <taxon>Paenibacillaceae</taxon>
        <taxon>Paenibacillus</taxon>
    </lineage>
</organism>
<gene>
    <name evidence="2" type="ORF">EDM21_16745</name>
</gene>
<comment type="caution">
    <text evidence="2">The sequence shown here is derived from an EMBL/GenBank/DDBJ whole genome shotgun (WGS) entry which is preliminary data.</text>
</comment>
<dbReference type="Pfam" id="PF09346">
    <property type="entry name" value="SMI1_KNR4"/>
    <property type="match status" value="1"/>
</dbReference>
<dbReference type="InterPro" id="IPR032675">
    <property type="entry name" value="LRR_dom_sf"/>
</dbReference>
<dbReference type="InterPro" id="IPR051873">
    <property type="entry name" value="KNR4/SMI1_regulator"/>
</dbReference>
<dbReference type="PANTHER" id="PTHR47432">
    <property type="entry name" value="CELL WALL ASSEMBLY REGULATOR SMI1"/>
    <property type="match status" value="1"/>
</dbReference>
<dbReference type="SUPFAM" id="SSF160631">
    <property type="entry name" value="SMI1/KNR4-like"/>
    <property type="match status" value="1"/>
</dbReference>
<sequence>MSQHFMEQLKIYFPQFLSGMNEGASEEDIQELETRTGFRLPEAFKQLLRIHNGEKEYRGIFMGLGFLSTQEMLRNWNSYRELTDEVWGSVLSFESGKIQEYAYHPGWLPIADDGGGNYLGIDFAPGESGISGQIINYGSDETELFVIADSFGELLDVILEQFRNGNCRVLEGEDEGEFYASWHEDGHVFDDLKELLTSSRSTSVSPREGSLEVDSEFHDYWKSLDENWKSVFLQHAGSAPRSWEEIARIKSLNLLRTGITDLTPLKKMGHLRILIASGLETEDFGALSSLTELSELFLAKTPLADVTPLLPLKNLKRLFIGNTQVRDVRLLRELSSLEELSLENLSIADLAPLRDIPNLKILNVSKIRTQTLHEIGQLKKLIELDIMYLPLDNIGFLGSLSALKDLRISSSRDGDYSVLAKLTRMKSMTCEFCVFKKTRSLWDVKISYTISGEMTDEEHADYHEYVMS</sequence>
<dbReference type="AlphaFoldDB" id="A0A7X3K0J2"/>
<keyword evidence="3" id="KW-1185">Reference proteome</keyword>
<evidence type="ECO:0000259" key="1">
    <source>
        <dbReference type="SMART" id="SM00860"/>
    </source>
</evidence>
<evidence type="ECO:0000313" key="2">
    <source>
        <dbReference type="EMBL" id="MVP01147.1"/>
    </source>
</evidence>
<dbReference type="InterPro" id="IPR037883">
    <property type="entry name" value="Knr4/Smi1-like_sf"/>
</dbReference>